<reference evidence="3 4" key="1">
    <citation type="submission" date="2016-10" db="EMBL/GenBank/DDBJ databases">
        <authorList>
            <person name="de Groot N.N."/>
        </authorList>
    </citation>
    <scope>NUCLEOTIDE SEQUENCE [LARGE SCALE GENOMIC DNA]</scope>
    <source>
        <strain evidence="3 4">DSM 17890</strain>
    </source>
</reference>
<dbReference type="PANTHER" id="PTHR30399:SF1">
    <property type="entry name" value="UTP PYROPHOSPHATASE"/>
    <property type="match status" value="1"/>
</dbReference>
<organism evidence="3 4">
    <name type="scientific">Albimonas donghaensis</name>
    <dbReference type="NCBI Taxonomy" id="356660"/>
    <lineage>
        <taxon>Bacteria</taxon>
        <taxon>Pseudomonadati</taxon>
        <taxon>Pseudomonadota</taxon>
        <taxon>Alphaproteobacteria</taxon>
        <taxon>Rhodobacterales</taxon>
        <taxon>Paracoccaceae</taxon>
        <taxon>Albimonas</taxon>
    </lineage>
</organism>
<evidence type="ECO:0000313" key="4">
    <source>
        <dbReference type="Proteomes" id="UP000199118"/>
    </source>
</evidence>
<gene>
    <name evidence="3" type="ORF">SAMN05444336_10785</name>
</gene>
<sequence length="275" mass="29642">MARSGAGGIGGRMAALARAAAAAARPDTRPGARPATEARKEEALFLDPPGVRVALRRSARARRFTLSVSRVDGAPHLTLPQRASVAEALDFLTRQAGWLEAAMARVPPERVVAPGRALPFRGGSVVLTLRPSGPRRAPTLENGRLMVSGPAAEAPQRAMSFVKETARAELVPAARAYAARLGREAGPITLRDTRSRWGSCASSGALSFSWRLAMAPPDVLDYVAAHEAAHLVEMNHGPDFWALVDGLRPDWRECRDWLRRHGPELHRVRFAPPAS</sequence>
<dbReference type="Proteomes" id="UP000199118">
    <property type="component" value="Unassembled WGS sequence"/>
</dbReference>
<evidence type="ECO:0000259" key="2">
    <source>
        <dbReference type="Pfam" id="PF01863"/>
    </source>
</evidence>
<dbReference type="EMBL" id="FNMZ01000007">
    <property type="protein sequence ID" value="SDX60806.1"/>
    <property type="molecule type" value="Genomic_DNA"/>
</dbReference>
<proteinExistence type="predicted"/>
<dbReference type="Pfam" id="PF01863">
    <property type="entry name" value="YgjP-like"/>
    <property type="match status" value="1"/>
</dbReference>
<dbReference type="InterPro" id="IPR002725">
    <property type="entry name" value="YgjP-like_metallopeptidase"/>
</dbReference>
<dbReference type="STRING" id="356660.SAMN05444336_10785"/>
<feature type="region of interest" description="Disordered" evidence="1">
    <location>
        <begin position="19"/>
        <end position="40"/>
    </location>
</feature>
<name>A0A1H3D377_9RHOB</name>
<feature type="domain" description="YgjP-like metallopeptidase" evidence="2">
    <location>
        <begin position="63"/>
        <end position="261"/>
    </location>
</feature>
<dbReference type="CDD" id="cd07344">
    <property type="entry name" value="M48_yhfN_like"/>
    <property type="match status" value="1"/>
</dbReference>
<dbReference type="PANTHER" id="PTHR30399">
    <property type="entry name" value="UNCHARACTERIZED PROTEIN YGJP"/>
    <property type="match status" value="1"/>
</dbReference>
<accession>A0A1H3D377</accession>
<dbReference type="Gene3D" id="3.30.2010.10">
    <property type="entry name" value="Metalloproteases ('zincins'), catalytic domain"/>
    <property type="match status" value="1"/>
</dbReference>
<evidence type="ECO:0000313" key="3">
    <source>
        <dbReference type="EMBL" id="SDX60806.1"/>
    </source>
</evidence>
<protein>
    <recommendedName>
        <fullName evidence="2">YgjP-like metallopeptidase domain-containing protein</fullName>
    </recommendedName>
</protein>
<dbReference type="AlphaFoldDB" id="A0A1H3D377"/>
<keyword evidence="4" id="KW-1185">Reference proteome</keyword>
<feature type="compositionally biased region" description="Basic and acidic residues" evidence="1">
    <location>
        <begin position="26"/>
        <end position="40"/>
    </location>
</feature>
<dbReference type="InterPro" id="IPR053136">
    <property type="entry name" value="UTP_pyrophosphatase-like"/>
</dbReference>
<evidence type="ECO:0000256" key="1">
    <source>
        <dbReference type="SAM" id="MobiDB-lite"/>
    </source>
</evidence>